<proteinExistence type="predicted"/>
<dbReference type="KEGG" id="nsr:NS506_02604"/>
<sequence>MAEIDTMTREQYESAHPFGTAGPASVLDQEVITAWRKAAADWGGKYWLYSADSDGICRLRPLNVTGREKR</sequence>
<reference evidence="4" key="1">
    <citation type="submission" date="2015-07" db="EMBL/GenBank/DDBJ databases">
        <title>Nocardia seriolae U-1 whole genome shotgun sequence.</title>
        <authorList>
            <person name="Imajoh M."/>
            <person name="Fukumoto Y."/>
            <person name="Sukeda M."/>
            <person name="Yamane J."/>
            <person name="Yamasaki K."/>
            <person name="Shimizu M."/>
            <person name="Ohnishi K."/>
            <person name="Oshima S."/>
        </authorList>
    </citation>
    <scope>NUCLEOTIDE SEQUENCE [LARGE SCALE GENOMIC DNA]</scope>
    <source>
        <strain evidence="4">U-1</strain>
    </source>
</reference>
<dbReference type="GeneID" id="93373332"/>
<protein>
    <submittedName>
        <fullName evidence="3">Uncharacterized protein</fullName>
    </submittedName>
</protein>
<evidence type="ECO:0000256" key="1">
    <source>
        <dbReference type="SAM" id="MobiDB-lite"/>
    </source>
</evidence>
<feature type="compositionally biased region" description="Basic and acidic residues" evidence="1">
    <location>
        <begin position="1"/>
        <end position="13"/>
    </location>
</feature>
<feature type="region of interest" description="Disordered" evidence="1">
    <location>
        <begin position="1"/>
        <end position="23"/>
    </location>
</feature>
<evidence type="ECO:0000313" key="4">
    <source>
        <dbReference type="Proteomes" id="UP000037179"/>
    </source>
</evidence>
<gene>
    <name evidence="2" type="ORF">NS506_02604</name>
    <name evidence="3" type="ORF">NSK11_contig00181-0007</name>
</gene>
<dbReference type="AlphaFoldDB" id="A0A0B8NRD7"/>
<evidence type="ECO:0000313" key="5">
    <source>
        <dbReference type="Proteomes" id="UP000180166"/>
    </source>
</evidence>
<dbReference type="Proteomes" id="UP000037179">
    <property type="component" value="Unassembled WGS sequence"/>
</dbReference>
<name>A0A0B8NRD7_9NOCA</name>
<keyword evidence="4" id="KW-1185">Reference proteome</keyword>
<dbReference type="OrthoDB" id="4562642at2"/>
<dbReference type="RefSeq" id="WP_033091194.1">
    <property type="nucleotide sequence ID" value="NZ_AP017900.1"/>
</dbReference>
<reference evidence="2 5" key="3">
    <citation type="submission" date="2016-10" db="EMBL/GenBank/DDBJ databases">
        <title>Genome sequence of Nocardia seriolae strain EM150506, isolated from Anguila japonica.</title>
        <authorList>
            <person name="Han H.-J."/>
        </authorList>
    </citation>
    <scope>NUCLEOTIDE SEQUENCE [LARGE SCALE GENOMIC DNA]</scope>
    <source>
        <strain evidence="2 5">EM150506</strain>
    </source>
</reference>
<dbReference type="EMBL" id="CP017839">
    <property type="protein sequence ID" value="APA96666.1"/>
    <property type="molecule type" value="Genomic_DNA"/>
</dbReference>
<organism evidence="3 4">
    <name type="scientific">Nocardia seriolae</name>
    <dbReference type="NCBI Taxonomy" id="37332"/>
    <lineage>
        <taxon>Bacteria</taxon>
        <taxon>Bacillati</taxon>
        <taxon>Actinomycetota</taxon>
        <taxon>Actinomycetes</taxon>
        <taxon>Mycobacteriales</taxon>
        <taxon>Nocardiaceae</taxon>
        <taxon>Nocardia</taxon>
    </lineage>
</organism>
<evidence type="ECO:0000313" key="3">
    <source>
        <dbReference type="EMBL" id="GAP32798.1"/>
    </source>
</evidence>
<reference evidence="3 4" key="2">
    <citation type="journal article" date="2016" name="Genome Announc.">
        <title>Draft Genome Sequence of Erythromycin- and Oxytetracycline-Sensitive Nocardia seriolae Strain U-1 (NBRC 110359).</title>
        <authorList>
            <person name="Imajoh M."/>
            <person name="Sukeda M."/>
            <person name="Shimizu M."/>
            <person name="Yamane J."/>
            <person name="Ohnishi K."/>
            <person name="Oshima S."/>
        </authorList>
    </citation>
    <scope>NUCLEOTIDE SEQUENCE [LARGE SCALE GENOMIC DNA]</scope>
    <source>
        <strain evidence="3 4">U-1</strain>
    </source>
</reference>
<dbReference type="EMBL" id="BBYQ01000181">
    <property type="protein sequence ID" value="GAP32798.1"/>
    <property type="molecule type" value="Genomic_DNA"/>
</dbReference>
<accession>A0A0B8NRD7</accession>
<evidence type="ECO:0000313" key="2">
    <source>
        <dbReference type="EMBL" id="APA96666.1"/>
    </source>
</evidence>
<dbReference type="Proteomes" id="UP000180166">
    <property type="component" value="Chromosome"/>
</dbReference>